<reference evidence="2" key="1">
    <citation type="journal article" date="2018" name="PLoS Negl. Trop. Dis.">
        <title>Sialome diversity of ticks revealed by RNAseq of single tick salivary glands.</title>
        <authorList>
            <person name="Perner J."/>
            <person name="Kropackova S."/>
            <person name="Kopacek P."/>
            <person name="Ribeiro J.M."/>
        </authorList>
    </citation>
    <scope>NUCLEOTIDE SEQUENCE</scope>
    <source>
        <strain evidence="2">Siblings of single egg batch collected in Ceske Budejovice</strain>
        <tissue evidence="2">Salivary glands</tissue>
    </source>
</reference>
<evidence type="ECO:0000313" key="2">
    <source>
        <dbReference type="EMBL" id="JAR92361.1"/>
    </source>
</evidence>
<feature type="transmembrane region" description="Helical" evidence="1">
    <location>
        <begin position="6"/>
        <end position="25"/>
    </location>
</feature>
<name>A0A147BNM9_IXORI</name>
<evidence type="ECO:0000256" key="1">
    <source>
        <dbReference type="SAM" id="Phobius"/>
    </source>
</evidence>
<keyword evidence="1" id="KW-0812">Transmembrane</keyword>
<accession>A0A147BNM9</accession>
<keyword evidence="1" id="KW-0472">Membrane</keyword>
<dbReference type="EMBL" id="GEGO01003043">
    <property type="protein sequence ID" value="JAR92361.1"/>
    <property type="molecule type" value="Transcribed_RNA"/>
</dbReference>
<protein>
    <submittedName>
        <fullName evidence="2">Putative secreted protein</fullName>
    </submittedName>
</protein>
<proteinExistence type="predicted"/>
<keyword evidence="1" id="KW-1133">Transmembrane helix</keyword>
<dbReference type="AlphaFoldDB" id="A0A147BNM9"/>
<organism evidence="2">
    <name type="scientific">Ixodes ricinus</name>
    <name type="common">Common tick</name>
    <name type="synonym">Acarus ricinus</name>
    <dbReference type="NCBI Taxonomy" id="34613"/>
    <lineage>
        <taxon>Eukaryota</taxon>
        <taxon>Metazoa</taxon>
        <taxon>Ecdysozoa</taxon>
        <taxon>Arthropoda</taxon>
        <taxon>Chelicerata</taxon>
        <taxon>Arachnida</taxon>
        <taxon>Acari</taxon>
        <taxon>Parasitiformes</taxon>
        <taxon>Ixodida</taxon>
        <taxon>Ixodoidea</taxon>
        <taxon>Ixodidae</taxon>
        <taxon>Ixodinae</taxon>
        <taxon>Ixodes</taxon>
    </lineage>
</organism>
<sequence>MLFFFFLSSIEIIVIVFIGLGEPWHHGKATARTMKAHSAASNENDDVMNMYKMRDNSYMLLTSQLHQQ</sequence>